<dbReference type="EMBL" id="JARTCD010000001">
    <property type="protein sequence ID" value="KAJ8664142.1"/>
    <property type="molecule type" value="Genomic_DNA"/>
</dbReference>
<sequence length="260" mass="29158">MTTENHALSPILPGKGARYFLRLGSNDTQNAKTILEFCILQLQQKRLQCNQAVEELLGPEATFPLRPWALIFTKNKAALEQALQAMSQDMKADGSRWEDRRWLEGIRICTVENTPQLKAVLCALHLSGNGSGGGSDLLSWIQREHDNQPPCLIVTMDLLRLVSSIPDGNDCQDVQHDGLCKVLSLLVETSNYLTKQKRQFWDDGLGCNIGLSTDLLITDNNYLADRPPKELLADNSRARVIERLYNILTAYVEWLPVGNN</sequence>
<keyword evidence="2" id="KW-1185">Reference proteome</keyword>
<organism evidence="1 2">
    <name type="scientific">Lichtheimia ornata</name>
    <dbReference type="NCBI Taxonomy" id="688661"/>
    <lineage>
        <taxon>Eukaryota</taxon>
        <taxon>Fungi</taxon>
        <taxon>Fungi incertae sedis</taxon>
        <taxon>Mucoromycota</taxon>
        <taxon>Mucoromycotina</taxon>
        <taxon>Mucoromycetes</taxon>
        <taxon>Mucorales</taxon>
        <taxon>Lichtheimiaceae</taxon>
        <taxon>Lichtheimia</taxon>
    </lineage>
</organism>
<comment type="caution">
    <text evidence="1">The sequence shown here is derived from an EMBL/GenBank/DDBJ whole genome shotgun (WGS) entry which is preliminary data.</text>
</comment>
<dbReference type="AlphaFoldDB" id="A0AAD8DK02"/>
<evidence type="ECO:0000313" key="1">
    <source>
        <dbReference type="EMBL" id="KAJ8664142.1"/>
    </source>
</evidence>
<accession>A0AAD8DK02</accession>
<gene>
    <name evidence="1" type="ORF">O0I10_000421</name>
</gene>
<proteinExistence type="predicted"/>
<protein>
    <submittedName>
        <fullName evidence="1">Uncharacterized protein</fullName>
    </submittedName>
</protein>
<dbReference type="RefSeq" id="XP_058349054.1">
    <property type="nucleotide sequence ID" value="XM_058480531.1"/>
</dbReference>
<evidence type="ECO:0000313" key="2">
    <source>
        <dbReference type="Proteomes" id="UP001234581"/>
    </source>
</evidence>
<dbReference type="Proteomes" id="UP001234581">
    <property type="component" value="Unassembled WGS sequence"/>
</dbReference>
<dbReference type="GeneID" id="83207843"/>
<name>A0AAD8DK02_9FUNG</name>
<reference evidence="1 2" key="1">
    <citation type="submission" date="2023-03" db="EMBL/GenBank/DDBJ databases">
        <title>Genome sequence of Lichtheimia ornata CBS 291.66.</title>
        <authorList>
            <person name="Mohabir J.T."/>
            <person name="Shea T.P."/>
            <person name="Kurbessoian T."/>
            <person name="Berby B."/>
            <person name="Fontaine J."/>
            <person name="Livny J."/>
            <person name="Gnirke A."/>
            <person name="Stajich J.E."/>
            <person name="Cuomo C.A."/>
        </authorList>
    </citation>
    <scope>NUCLEOTIDE SEQUENCE [LARGE SCALE GENOMIC DNA]</scope>
    <source>
        <strain evidence="1">CBS 291.66</strain>
    </source>
</reference>